<dbReference type="PANTHER" id="PTHR30349">
    <property type="entry name" value="PHAGE INTEGRASE-RELATED"/>
    <property type="match status" value="1"/>
</dbReference>
<keyword evidence="3" id="KW-0233">DNA recombination</keyword>
<dbReference type="Pfam" id="PF13495">
    <property type="entry name" value="Phage_int_SAM_4"/>
    <property type="match status" value="1"/>
</dbReference>
<dbReference type="InterPro" id="IPR010998">
    <property type="entry name" value="Integrase_recombinase_N"/>
</dbReference>
<dbReference type="InterPro" id="IPR013762">
    <property type="entry name" value="Integrase-like_cat_sf"/>
</dbReference>
<dbReference type="PROSITE" id="PS51900">
    <property type="entry name" value="CB"/>
    <property type="match status" value="1"/>
</dbReference>
<dbReference type="AlphaFoldDB" id="A0A7J9S0D2"/>
<dbReference type="GO" id="GO:0003677">
    <property type="term" value="F:DNA binding"/>
    <property type="evidence" value="ECO:0007669"/>
    <property type="project" value="UniProtKB-UniRule"/>
</dbReference>
<dbReference type="CDD" id="cd00397">
    <property type="entry name" value="DNA_BRE_C"/>
    <property type="match status" value="1"/>
</dbReference>
<dbReference type="EMBL" id="JACHIQ010000002">
    <property type="protein sequence ID" value="MBB6067931.1"/>
    <property type="molecule type" value="Genomic_DNA"/>
</dbReference>
<dbReference type="PANTHER" id="PTHR30349:SF41">
    <property type="entry name" value="INTEGRASE_RECOMBINASE PROTEIN MJ0367-RELATED"/>
    <property type="match status" value="1"/>
</dbReference>
<keyword evidence="1" id="KW-0229">DNA integration</keyword>
<dbReference type="PROSITE" id="PS51898">
    <property type="entry name" value="TYR_RECOMBINASE"/>
    <property type="match status" value="1"/>
</dbReference>
<evidence type="ECO:0000256" key="3">
    <source>
        <dbReference type="ARBA" id="ARBA00023172"/>
    </source>
</evidence>
<dbReference type="InterPro" id="IPR050090">
    <property type="entry name" value="Tyrosine_recombinase_XerCD"/>
</dbReference>
<keyword evidence="2 4" id="KW-0238">DNA-binding</keyword>
<dbReference type="InterPro" id="IPR004107">
    <property type="entry name" value="Integrase_SAM-like_N"/>
</dbReference>
<evidence type="ECO:0000313" key="7">
    <source>
        <dbReference type="EMBL" id="MBB6067931.1"/>
    </source>
</evidence>
<evidence type="ECO:0000256" key="4">
    <source>
        <dbReference type="PROSITE-ProRule" id="PRU01248"/>
    </source>
</evidence>
<dbReference type="InterPro" id="IPR011010">
    <property type="entry name" value="DNA_brk_join_enz"/>
</dbReference>
<feature type="domain" description="Tyr recombinase" evidence="5">
    <location>
        <begin position="129"/>
        <end position="323"/>
    </location>
</feature>
<dbReference type="GO" id="GO:0015074">
    <property type="term" value="P:DNA integration"/>
    <property type="evidence" value="ECO:0007669"/>
    <property type="project" value="UniProtKB-KW"/>
</dbReference>
<organism evidence="7 8">
    <name type="scientific">Methanococcus maripaludis</name>
    <name type="common">Methanococcus deltae</name>
    <dbReference type="NCBI Taxonomy" id="39152"/>
    <lineage>
        <taxon>Archaea</taxon>
        <taxon>Methanobacteriati</taxon>
        <taxon>Methanobacteriota</taxon>
        <taxon>Methanomada group</taxon>
        <taxon>Methanococci</taxon>
        <taxon>Methanococcales</taxon>
        <taxon>Methanococcaceae</taxon>
        <taxon>Methanococcus</taxon>
    </lineage>
</organism>
<dbReference type="InterPro" id="IPR002104">
    <property type="entry name" value="Integrase_catalytic"/>
</dbReference>
<dbReference type="SUPFAM" id="SSF56349">
    <property type="entry name" value="DNA breaking-rejoining enzymes"/>
    <property type="match status" value="1"/>
</dbReference>
<protein>
    <submittedName>
        <fullName evidence="7">Integrase/recombinase XerD</fullName>
    </submittedName>
</protein>
<evidence type="ECO:0000256" key="1">
    <source>
        <dbReference type="ARBA" id="ARBA00022908"/>
    </source>
</evidence>
<evidence type="ECO:0000256" key="2">
    <source>
        <dbReference type="ARBA" id="ARBA00023125"/>
    </source>
</evidence>
<dbReference type="Proteomes" id="UP000584706">
    <property type="component" value="Unassembled WGS sequence"/>
</dbReference>
<sequence>MDLKKAFQVSHKRETVNIQTKESNEWAERFKAEREFDGRKSRTIETDMARLGVFLSFSELIGKQPDEMEVPEFVKFFNYLKNERNLAKSSIKRYYNLLKVFYRSLRLTNFNTFSEESVQRNRFQDGEMKPYDPILEEDLNQIMGEIIDSRSRTKIRDALIIRLLWDSGARLSEVLNLRFKDCDLKSGNFRVTDTKTKRERMIICSQGTLELLNSYLHIINRVVSEDSHIFQSMGLEDDKMVNRSHLSRVMKRHVTDMKNKKLISPEKRIVVHSLRHGRCFDLLEKGVPIEQVKELLGHSDIHTTLRYAHAFKRTKDNLENIRKLL</sequence>
<gene>
    <name evidence="7" type="ORF">HNP97_001441</name>
</gene>
<dbReference type="Gene3D" id="1.10.443.10">
    <property type="entry name" value="Intergrase catalytic core"/>
    <property type="match status" value="1"/>
</dbReference>
<feature type="domain" description="Core-binding (CB)" evidence="6">
    <location>
        <begin position="21"/>
        <end position="106"/>
    </location>
</feature>
<dbReference type="Pfam" id="PF00589">
    <property type="entry name" value="Phage_integrase"/>
    <property type="match status" value="1"/>
</dbReference>
<evidence type="ECO:0000313" key="8">
    <source>
        <dbReference type="Proteomes" id="UP000584706"/>
    </source>
</evidence>
<dbReference type="Gene3D" id="1.10.150.130">
    <property type="match status" value="1"/>
</dbReference>
<evidence type="ECO:0000259" key="6">
    <source>
        <dbReference type="PROSITE" id="PS51900"/>
    </source>
</evidence>
<proteinExistence type="predicted"/>
<dbReference type="InterPro" id="IPR044068">
    <property type="entry name" value="CB"/>
</dbReference>
<dbReference type="RefSeq" id="WP_183547021.1">
    <property type="nucleotide sequence ID" value="NZ_JACHIQ010000002.1"/>
</dbReference>
<accession>A0A7J9S0D2</accession>
<reference evidence="7 8" key="1">
    <citation type="submission" date="2020-08" db="EMBL/GenBank/DDBJ databases">
        <title>Genomic Encyclopedia of Type Strains, Phase IV (KMG-V): Genome sequencing to study the core and pangenomes of soil and plant-associated prokaryotes.</title>
        <authorList>
            <person name="Whitman W."/>
        </authorList>
    </citation>
    <scope>NUCLEOTIDE SEQUENCE [LARGE SCALE GENOMIC DNA]</scope>
    <source>
        <strain evidence="7 8">DSM 7078</strain>
    </source>
</reference>
<evidence type="ECO:0000259" key="5">
    <source>
        <dbReference type="PROSITE" id="PS51898"/>
    </source>
</evidence>
<name>A0A7J9S0D2_METMI</name>
<comment type="caution">
    <text evidence="7">The sequence shown here is derived from an EMBL/GenBank/DDBJ whole genome shotgun (WGS) entry which is preliminary data.</text>
</comment>
<dbReference type="GO" id="GO:0006310">
    <property type="term" value="P:DNA recombination"/>
    <property type="evidence" value="ECO:0007669"/>
    <property type="project" value="UniProtKB-KW"/>
</dbReference>